<comment type="caution">
    <text evidence="1">The sequence shown here is derived from an EMBL/GenBank/DDBJ whole genome shotgun (WGS) entry which is preliminary data.</text>
</comment>
<protein>
    <submittedName>
        <fullName evidence="1">Uncharacterized protein</fullName>
    </submittedName>
</protein>
<evidence type="ECO:0000313" key="1">
    <source>
        <dbReference type="EMBL" id="GIY01826.1"/>
    </source>
</evidence>
<sequence length="123" mass="14335">MEDQQDLTTLSKIDEIFLQVRTYEKLEEFLYKLSLFRAATIIHLVGGVHGIDNLYSTITESKESIEKLLRCAETLIKCLRAVAPETVVNLERKLLQNRKKLILCTASSELWVRIIRYKIQHPF</sequence>
<dbReference type="EMBL" id="BPLQ01003609">
    <property type="protein sequence ID" value="GIY01826.1"/>
    <property type="molecule type" value="Genomic_DNA"/>
</dbReference>
<dbReference type="Proteomes" id="UP001054837">
    <property type="component" value="Unassembled WGS sequence"/>
</dbReference>
<evidence type="ECO:0000313" key="2">
    <source>
        <dbReference type="Proteomes" id="UP001054837"/>
    </source>
</evidence>
<reference evidence="1 2" key="1">
    <citation type="submission" date="2021-06" db="EMBL/GenBank/DDBJ databases">
        <title>Caerostris darwini draft genome.</title>
        <authorList>
            <person name="Kono N."/>
            <person name="Arakawa K."/>
        </authorList>
    </citation>
    <scope>NUCLEOTIDE SEQUENCE [LARGE SCALE GENOMIC DNA]</scope>
</reference>
<proteinExistence type="predicted"/>
<gene>
    <name evidence="1" type="ORF">CDAR_202991</name>
</gene>
<accession>A0AAV4Q117</accession>
<keyword evidence="2" id="KW-1185">Reference proteome</keyword>
<organism evidence="1 2">
    <name type="scientific">Caerostris darwini</name>
    <dbReference type="NCBI Taxonomy" id="1538125"/>
    <lineage>
        <taxon>Eukaryota</taxon>
        <taxon>Metazoa</taxon>
        <taxon>Ecdysozoa</taxon>
        <taxon>Arthropoda</taxon>
        <taxon>Chelicerata</taxon>
        <taxon>Arachnida</taxon>
        <taxon>Araneae</taxon>
        <taxon>Araneomorphae</taxon>
        <taxon>Entelegynae</taxon>
        <taxon>Araneoidea</taxon>
        <taxon>Araneidae</taxon>
        <taxon>Caerostris</taxon>
    </lineage>
</organism>
<dbReference type="AlphaFoldDB" id="A0AAV4Q117"/>
<name>A0AAV4Q117_9ARAC</name>